<protein>
    <submittedName>
        <fullName evidence="1">Uncharacterized protein</fullName>
    </submittedName>
</protein>
<reference evidence="1" key="2">
    <citation type="submission" date="2015-06" db="UniProtKB">
        <authorList>
            <consortium name="EnsemblPlants"/>
        </authorList>
    </citation>
    <scope>IDENTIFICATION</scope>
    <source>
        <strain evidence="1">DM1-3 516 R44</strain>
    </source>
</reference>
<reference evidence="2" key="1">
    <citation type="journal article" date="2011" name="Nature">
        <title>Genome sequence and analysis of the tuber crop potato.</title>
        <authorList>
            <consortium name="The Potato Genome Sequencing Consortium"/>
        </authorList>
    </citation>
    <scope>NUCLEOTIDE SEQUENCE [LARGE SCALE GENOMIC DNA]</scope>
    <source>
        <strain evidence="2">cv. DM1-3 516 R44</strain>
    </source>
</reference>
<evidence type="ECO:0000313" key="2">
    <source>
        <dbReference type="Proteomes" id="UP000011115"/>
    </source>
</evidence>
<accession>M1DG09</accession>
<evidence type="ECO:0000313" key="1">
    <source>
        <dbReference type="EnsemblPlants" id="PGSC0003DMT400088461"/>
    </source>
</evidence>
<name>M1DG09_SOLTU</name>
<dbReference type="EnsemblPlants" id="PGSC0003DMT400088461">
    <property type="protein sequence ID" value="PGSC0003DMT400088461"/>
    <property type="gene ID" value="PGSC0003DMG400038032"/>
</dbReference>
<dbReference type="PaxDb" id="4113-PGSC0003DMT400088461"/>
<organism evidence="1 2">
    <name type="scientific">Solanum tuberosum</name>
    <name type="common">Potato</name>
    <dbReference type="NCBI Taxonomy" id="4113"/>
    <lineage>
        <taxon>Eukaryota</taxon>
        <taxon>Viridiplantae</taxon>
        <taxon>Streptophyta</taxon>
        <taxon>Embryophyta</taxon>
        <taxon>Tracheophyta</taxon>
        <taxon>Spermatophyta</taxon>
        <taxon>Magnoliopsida</taxon>
        <taxon>eudicotyledons</taxon>
        <taxon>Gunneridae</taxon>
        <taxon>Pentapetalae</taxon>
        <taxon>asterids</taxon>
        <taxon>lamiids</taxon>
        <taxon>Solanales</taxon>
        <taxon>Solanaceae</taxon>
        <taxon>Solanoideae</taxon>
        <taxon>Solaneae</taxon>
        <taxon>Solanum</taxon>
    </lineage>
</organism>
<keyword evidence="2" id="KW-1185">Reference proteome</keyword>
<dbReference type="Proteomes" id="UP000011115">
    <property type="component" value="Unassembled WGS sequence"/>
</dbReference>
<sequence>MLNVLLKSVTFGEKPKVAEGTRRLAESLLDRPLSAPLIAEAIRKTTIRDPNVPSWAWGFCAAVHVFLEDSHVTDPSGPGTAIPLEITFVGLELAFEASKVSLRFFGNGENQVGNRKKQSACRRIVPRCSTPSPNVTKLEVTEGQCRKAMNQTKGQIAEWIGDPD</sequence>
<dbReference type="InParanoid" id="M1DG09"/>
<dbReference type="HOGENOM" id="CLU_1621861_0_0_1"/>
<dbReference type="Gramene" id="PGSC0003DMT400088461">
    <property type="protein sequence ID" value="PGSC0003DMT400088461"/>
    <property type="gene ID" value="PGSC0003DMG400038032"/>
</dbReference>
<dbReference type="AlphaFoldDB" id="M1DG09"/>
<proteinExistence type="predicted"/>